<comment type="caution">
    <text evidence="5">The sequence shown here is derived from an EMBL/GenBank/DDBJ whole genome shotgun (WGS) entry which is preliminary data.</text>
</comment>
<protein>
    <recommendedName>
        <fullName evidence="4">Ca3427-like PBP 2 domain-containing protein</fullName>
    </recommendedName>
</protein>
<evidence type="ECO:0000313" key="5">
    <source>
        <dbReference type="EMBL" id="GMM35315.1"/>
    </source>
</evidence>
<comment type="similarity">
    <text evidence="2">Belongs to the bacterial solute-binding protein SsuA/TauA family.</text>
</comment>
<dbReference type="Pfam" id="PF22384">
    <property type="entry name" value="PBP2_Ca3427_like"/>
    <property type="match status" value="1"/>
</dbReference>
<dbReference type="PANTHER" id="PTHR30024:SF47">
    <property type="entry name" value="TAURINE-BINDING PERIPLASMIC PROTEIN"/>
    <property type="match status" value="1"/>
</dbReference>
<organism evidence="5 6">
    <name type="scientific">Saccharomycopsis crataegensis</name>
    <dbReference type="NCBI Taxonomy" id="43959"/>
    <lineage>
        <taxon>Eukaryota</taxon>
        <taxon>Fungi</taxon>
        <taxon>Dikarya</taxon>
        <taxon>Ascomycota</taxon>
        <taxon>Saccharomycotina</taxon>
        <taxon>Saccharomycetes</taxon>
        <taxon>Saccharomycopsidaceae</taxon>
        <taxon>Saccharomycopsis</taxon>
    </lineage>
</organism>
<proteinExistence type="inferred from homology"/>
<dbReference type="Proteomes" id="UP001360560">
    <property type="component" value="Unassembled WGS sequence"/>
</dbReference>
<dbReference type="PANTHER" id="PTHR30024">
    <property type="entry name" value="ALIPHATIC SULFONATES-BINDING PROTEIN-RELATED"/>
    <property type="match status" value="1"/>
</dbReference>
<evidence type="ECO:0000256" key="3">
    <source>
        <dbReference type="ARBA" id="ARBA00022729"/>
    </source>
</evidence>
<dbReference type="RefSeq" id="XP_064852315.1">
    <property type="nucleotide sequence ID" value="XM_064996243.1"/>
</dbReference>
<name>A0AAV5QLU6_9ASCO</name>
<evidence type="ECO:0000256" key="1">
    <source>
        <dbReference type="ARBA" id="ARBA00004418"/>
    </source>
</evidence>
<dbReference type="CDD" id="cd13637">
    <property type="entry name" value="PBP2_Ca3427_like"/>
    <property type="match status" value="1"/>
</dbReference>
<evidence type="ECO:0000256" key="2">
    <source>
        <dbReference type="ARBA" id="ARBA00010742"/>
    </source>
</evidence>
<dbReference type="AlphaFoldDB" id="A0AAV5QLU6"/>
<dbReference type="GO" id="GO:0042597">
    <property type="term" value="C:periplasmic space"/>
    <property type="evidence" value="ECO:0007669"/>
    <property type="project" value="UniProtKB-SubCell"/>
</dbReference>
<gene>
    <name evidence="5" type="ORF">DASC09_026400</name>
</gene>
<accession>A0AAV5QLU6</accession>
<dbReference type="GeneID" id="90073294"/>
<comment type="subcellular location">
    <subcellularLocation>
        <location evidence="1">Periplasm</location>
    </subcellularLocation>
</comment>
<dbReference type="SUPFAM" id="SSF53850">
    <property type="entry name" value="Periplasmic binding protein-like II"/>
    <property type="match status" value="1"/>
</dbReference>
<evidence type="ECO:0000259" key="4">
    <source>
        <dbReference type="Pfam" id="PF22384"/>
    </source>
</evidence>
<sequence>MAATTVLKVGFVPEHFSTPLQFAQIYQMYEKHGVKVELIPYLAGSGHLIQSLGDGSIDIAVGLTEAFIRGIANGEESYRLVGTYVDSPLRWAVSSGASRSDIIKVSDLQNKRIGVSRIGSGSYVMSFVLGLQQEFKAPFYEKFPICSTFKNLRDSVNLKSEDPSMNSDAFMWEYFTSKKYYDSGEIKMIGEIYTPWPSWVINARTGVDQGAIDQFMNAVNEGVEYFNQHPQEAIKWIYTNLDYSEEDASEWIKTVSFSKDVTVIDWDKVVVNTKKVLQTAEVLKDDDEVIESRLMKFVVKK</sequence>
<keyword evidence="6" id="KW-1185">Reference proteome</keyword>
<reference evidence="5 6" key="1">
    <citation type="journal article" date="2023" name="Elife">
        <title>Identification of key yeast species and microbe-microbe interactions impacting larval growth of Drosophila in the wild.</title>
        <authorList>
            <person name="Mure A."/>
            <person name="Sugiura Y."/>
            <person name="Maeda R."/>
            <person name="Honda K."/>
            <person name="Sakurai N."/>
            <person name="Takahashi Y."/>
            <person name="Watada M."/>
            <person name="Katoh T."/>
            <person name="Gotoh A."/>
            <person name="Gotoh Y."/>
            <person name="Taniguchi I."/>
            <person name="Nakamura K."/>
            <person name="Hayashi T."/>
            <person name="Katayama T."/>
            <person name="Uemura T."/>
            <person name="Hattori Y."/>
        </authorList>
    </citation>
    <scope>NUCLEOTIDE SEQUENCE [LARGE SCALE GENOMIC DNA]</scope>
    <source>
        <strain evidence="5 6">SC-9</strain>
    </source>
</reference>
<evidence type="ECO:0000313" key="6">
    <source>
        <dbReference type="Proteomes" id="UP001360560"/>
    </source>
</evidence>
<feature type="domain" description="Ca3427-like PBP 2" evidence="4">
    <location>
        <begin position="91"/>
        <end position="192"/>
    </location>
</feature>
<dbReference type="Gene3D" id="3.40.190.10">
    <property type="entry name" value="Periplasmic binding protein-like II"/>
    <property type="match status" value="2"/>
</dbReference>
<dbReference type="EMBL" id="BTFZ01000006">
    <property type="protein sequence ID" value="GMM35315.1"/>
    <property type="molecule type" value="Genomic_DNA"/>
</dbReference>
<dbReference type="InterPro" id="IPR054364">
    <property type="entry name" value="Ca3427-like_PBP2"/>
</dbReference>
<keyword evidence="3" id="KW-0732">Signal</keyword>